<evidence type="ECO:0000313" key="10">
    <source>
        <dbReference type="Proteomes" id="UP001652621"/>
    </source>
</evidence>
<dbReference type="SUPFAM" id="SSF50978">
    <property type="entry name" value="WD40 repeat-like"/>
    <property type="match status" value="1"/>
</dbReference>
<dbReference type="eggNOG" id="KOG1776">
    <property type="taxonomic scope" value="Eukaryota"/>
</dbReference>
<dbReference type="SMART" id="SM00396">
    <property type="entry name" value="ZnF_UBR1"/>
    <property type="match status" value="1"/>
</dbReference>
<feature type="compositionally biased region" description="Polar residues" evidence="8">
    <location>
        <begin position="1996"/>
        <end position="2008"/>
    </location>
</feature>
<feature type="compositionally biased region" description="Polar residues" evidence="8">
    <location>
        <begin position="3258"/>
        <end position="3270"/>
    </location>
</feature>
<feature type="compositionally biased region" description="Polar residues" evidence="8">
    <location>
        <begin position="1959"/>
        <end position="1971"/>
    </location>
</feature>
<evidence type="ECO:0000256" key="6">
    <source>
        <dbReference type="PROSITE-ProRule" id="PRU00508"/>
    </source>
</evidence>
<dbReference type="InterPro" id="IPR045841">
    <property type="entry name" value="E3_UBR4_N"/>
</dbReference>
<keyword evidence="2" id="KW-0479">Metal-binding</keyword>
<evidence type="ECO:0000256" key="8">
    <source>
        <dbReference type="SAM" id="MobiDB-lite"/>
    </source>
</evidence>
<feature type="region of interest" description="Disordered" evidence="8">
    <location>
        <begin position="1580"/>
        <end position="1608"/>
    </location>
</feature>
<feature type="region of interest" description="Disordered" evidence="8">
    <location>
        <begin position="1157"/>
        <end position="1186"/>
    </location>
</feature>
<keyword evidence="3 7" id="KW-0863">Zinc-finger</keyword>
<evidence type="ECO:0000256" key="4">
    <source>
        <dbReference type="ARBA" id="ARBA00022833"/>
    </source>
</evidence>
<protein>
    <submittedName>
        <fullName evidence="11">Protein purity of essence isoform X1</fullName>
    </submittedName>
</protein>
<evidence type="ECO:0000256" key="5">
    <source>
        <dbReference type="ARBA" id="ARBA00022860"/>
    </source>
</evidence>
<evidence type="ECO:0000256" key="1">
    <source>
        <dbReference type="ARBA" id="ARBA00009970"/>
    </source>
</evidence>
<dbReference type="GeneID" id="101891628"/>
<dbReference type="Pfam" id="PF02207">
    <property type="entry name" value="zf-UBR"/>
    <property type="match status" value="1"/>
</dbReference>
<feature type="domain" description="UBR-type" evidence="9">
    <location>
        <begin position="1887"/>
        <end position="1956"/>
    </location>
</feature>
<dbReference type="InterPro" id="IPR003126">
    <property type="entry name" value="Znf_UBR"/>
</dbReference>
<dbReference type="Pfam" id="PF24079">
    <property type="entry name" value="UBR4"/>
    <property type="match status" value="1"/>
</dbReference>
<feature type="region of interest" description="UBR4 E3 catalytic module" evidence="7">
    <location>
        <begin position="5111"/>
        <end position="5581"/>
    </location>
</feature>
<feature type="region of interest" description="Disordered" evidence="8">
    <location>
        <begin position="365"/>
        <end position="394"/>
    </location>
</feature>
<feature type="compositionally biased region" description="Gly residues" evidence="8">
    <location>
        <begin position="3152"/>
        <end position="3162"/>
    </location>
</feature>
<feature type="zinc finger region" description="UBR-type" evidence="6">
    <location>
        <begin position="1887"/>
        <end position="1956"/>
    </location>
</feature>
<dbReference type="InterPro" id="IPR047509">
    <property type="entry name" value="UBR4-like_UBR-box"/>
</dbReference>
<dbReference type="VEuPathDB" id="VectorBase:MDOA012587"/>
<feature type="region of interest" description="Disordered" evidence="8">
    <location>
        <begin position="1957"/>
        <end position="2025"/>
    </location>
</feature>
<feature type="compositionally biased region" description="Low complexity" evidence="8">
    <location>
        <begin position="1972"/>
        <end position="1995"/>
    </location>
</feature>
<feature type="region of interest" description="Disordered" evidence="8">
    <location>
        <begin position="113"/>
        <end position="150"/>
    </location>
</feature>
<feature type="compositionally biased region" description="Low complexity" evidence="8">
    <location>
        <begin position="115"/>
        <end position="129"/>
    </location>
</feature>
<dbReference type="RefSeq" id="XP_005178926.2">
    <property type="nucleotide sequence ID" value="XM_005178869.4"/>
</dbReference>
<organism evidence="10 11">
    <name type="scientific">Musca domestica</name>
    <name type="common">House fly</name>
    <dbReference type="NCBI Taxonomy" id="7370"/>
    <lineage>
        <taxon>Eukaryota</taxon>
        <taxon>Metazoa</taxon>
        <taxon>Ecdysozoa</taxon>
        <taxon>Arthropoda</taxon>
        <taxon>Hexapoda</taxon>
        <taxon>Insecta</taxon>
        <taxon>Pterygota</taxon>
        <taxon>Neoptera</taxon>
        <taxon>Endopterygota</taxon>
        <taxon>Diptera</taxon>
        <taxon>Brachycera</taxon>
        <taxon>Muscomorpha</taxon>
        <taxon>Muscoidea</taxon>
        <taxon>Muscidae</taxon>
        <taxon>Musca</taxon>
    </lineage>
</organism>
<feature type="region of interest" description="Disordered" evidence="8">
    <location>
        <begin position="3705"/>
        <end position="3728"/>
    </location>
</feature>
<dbReference type="InterPro" id="IPR045189">
    <property type="entry name" value="UBR4-like"/>
</dbReference>
<keyword evidence="4" id="KW-0862">Zinc</keyword>
<accession>A0A9J7HZW9</accession>
<reference evidence="11" key="1">
    <citation type="submission" date="2025-08" db="UniProtKB">
        <authorList>
            <consortium name="RefSeq"/>
        </authorList>
    </citation>
    <scope>IDENTIFICATION</scope>
    <source>
        <strain evidence="11">Aabys</strain>
        <tissue evidence="11">Whole body</tissue>
    </source>
</reference>
<feature type="region of interest" description="Disordered" evidence="8">
    <location>
        <begin position="1680"/>
        <end position="1704"/>
    </location>
</feature>
<dbReference type="InterPro" id="IPR056530">
    <property type="entry name" value="UBR4-like_dom"/>
</dbReference>
<evidence type="ECO:0000256" key="2">
    <source>
        <dbReference type="ARBA" id="ARBA00022723"/>
    </source>
</evidence>
<feature type="compositionally biased region" description="Low complexity" evidence="8">
    <location>
        <begin position="365"/>
        <end position="385"/>
    </location>
</feature>
<feature type="region of interest" description="Disordered" evidence="8">
    <location>
        <begin position="186"/>
        <end position="206"/>
    </location>
</feature>
<feature type="region of interest" description="Disordered" evidence="8">
    <location>
        <begin position="630"/>
        <end position="653"/>
    </location>
</feature>
<feature type="compositionally biased region" description="Low complexity" evidence="8">
    <location>
        <begin position="1695"/>
        <end position="1704"/>
    </location>
</feature>
<feature type="compositionally biased region" description="Low complexity" evidence="8">
    <location>
        <begin position="1588"/>
        <end position="1608"/>
    </location>
</feature>
<feature type="compositionally biased region" description="Low complexity" evidence="8">
    <location>
        <begin position="3705"/>
        <end position="3720"/>
    </location>
</feature>
<feature type="compositionally biased region" description="Basic and acidic residues" evidence="8">
    <location>
        <begin position="197"/>
        <end position="206"/>
    </location>
</feature>
<evidence type="ECO:0000256" key="7">
    <source>
        <dbReference type="PROSITE-ProRule" id="PRU01388"/>
    </source>
</evidence>
<feature type="region of interest" description="Disordered" evidence="8">
    <location>
        <begin position="4449"/>
        <end position="4485"/>
    </location>
</feature>
<gene>
    <name evidence="11" type="primary">LOC101891628</name>
</gene>
<dbReference type="VEuPathDB" id="VectorBase:MDOMA2_020185"/>
<keyword evidence="5" id="KW-0112">Calmodulin-binding</keyword>
<dbReference type="Pfam" id="PF13764">
    <property type="entry name" value="E3_UbLigase_R4"/>
    <property type="match status" value="1"/>
</dbReference>
<evidence type="ECO:0000313" key="11">
    <source>
        <dbReference type="RefSeq" id="XP_005178926.2"/>
    </source>
</evidence>
<feature type="compositionally biased region" description="Low complexity" evidence="8">
    <location>
        <begin position="137"/>
        <end position="150"/>
    </location>
</feature>
<feature type="region of interest" description="Disordered" evidence="8">
    <location>
        <begin position="2531"/>
        <end position="2560"/>
    </location>
</feature>
<feature type="compositionally biased region" description="Gly residues" evidence="8">
    <location>
        <begin position="3194"/>
        <end position="3204"/>
    </location>
</feature>
<dbReference type="CDD" id="cd19680">
    <property type="entry name" value="UBR-box_UBR4"/>
    <property type="match status" value="1"/>
</dbReference>
<comment type="similarity">
    <text evidence="1 7">Belongs to the UBR4 family.</text>
</comment>
<dbReference type="PANTHER" id="PTHR21725:SF1">
    <property type="entry name" value="E3 UBIQUITIN-PROTEIN LIGASE UBR4"/>
    <property type="match status" value="1"/>
</dbReference>
<evidence type="ECO:0000259" key="9">
    <source>
        <dbReference type="PROSITE" id="PS51157"/>
    </source>
</evidence>
<dbReference type="OrthoDB" id="30336at2759"/>
<proteinExistence type="inferred from homology"/>
<dbReference type="InterPro" id="IPR036322">
    <property type="entry name" value="WD40_repeat_dom_sf"/>
</dbReference>
<dbReference type="STRING" id="7370.A0A1I8N886"/>
<dbReference type="InterPro" id="IPR025704">
    <property type="entry name" value="E3_Ub_ligase_UBR4_C"/>
</dbReference>
<feature type="region of interest" description="Disordered" evidence="8">
    <location>
        <begin position="444"/>
        <end position="468"/>
    </location>
</feature>
<feature type="compositionally biased region" description="Polar residues" evidence="8">
    <location>
        <begin position="3177"/>
        <end position="3187"/>
    </location>
</feature>
<feature type="compositionally biased region" description="Polar residues" evidence="8">
    <location>
        <begin position="2531"/>
        <end position="2540"/>
    </location>
</feature>
<feature type="compositionally biased region" description="Polar residues" evidence="8">
    <location>
        <begin position="1680"/>
        <end position="1694"/>
    </location>
</feature>
<dbReference type="Proteomes" id="UP001652621">
    <property type="component" value="Unplaced"/>
</dbReference>
<dbReference type="Pfam" id="PF19423">
    <property type="entry name" value="E3_UBR4_N"/>
    <property type="match status" value="3"/>
</dbReference>
<name>A0A9J7HZW9_MUSDO</name>
<feature type="region of interest" description="Disordered" evidence="8">
    <location>
        <begin position="3152"/>
        <end position="3244"/>
    </location>
</feature>
<feature type="region of interest" description="Disordered" evidence="8">
    <location>
        <begin position="3258"/>
        <end position="3289"/>
    </location>
</feature>
<evidence type="ECO:0000256" key="3">
    <source>
        <dbReference type="ARBA" id="ARBA00022771"/>
    </source>
</evidence>
<feature type="compositionally biased region" description="Low complexity" evidence="8">
    <location>
        <begin position="2009"/>
        <end position="2022"/>
    </location>
</feature>
<sequence length="5598" mass="620516">MSAHGGDWSSVVKPLLNNRYALTNKNEILNIIKAITRSENEFFDEDNNHLQFYTAFAALAADKLSQCKYAVSQTQIHEACAILIRFILLRLGKVCVYEIKWLLPALKSLCEGKPSTSSQTKSTSTATSAGAGGAGATAGSNNASSSNTSATAGAGSTNVLQFDYNAVAAVLKSSKYPENTKSIVAASSSTGGGSNAGEKDSPKSEIKRSRSDLSSIIIHQLTAPLEAGKMTWAPLSEELTDCSEVFASNAAYLQSLNGADIILDVCSSLPILTRYRLKYQETIANLAGKPLYLPLTQVEATQIRNTLTHMVTDISILSQALTLPILQPLTPSRIAKLSKCAISALYCAVLASIASSVLNMSSTASTQKSTTSGGSTASLSTQSSSKDADDNEENARTVVDKALEIYTTIGQMFKESARSHIYQNHLCFGAWLLVSGIQGALGASGSTSTSMSKDDISKQAKSKSGESIQPTASARVNLFKVQQGFGVLNAAIANHCIKLLTELIDDLKIETTSSMDIQQQQQQGQSQPSTAALPEPANFDVLENYTTLQRVMRVLNTATLHQLFTFLATVTYRKACNLKRANTKDRTECEPISYSDSTTYFNDTLSCSDNSEEDDSESYLGHWFKETLQPESADENQSVDNNDKNNEGQKSNLVPALDEPHEYLDLAAQIFCFMDQFFSQKHSYLQRYVKAGLSDQQMLLMANILKDLDRDSARGNETETNTCNKWQSAMIRFSGAVGRYLHNLVSASLLSESLQSNLLQHLGVSPWSSETNTWPLQVYPSTLSVLVQILLLKPTQEKEAACLSVWHRLINTLVEGVCGSSSTNPPTNVDYEDLNMEHAQLLLFLFHSLNLMQKKSILLLTAGGVIRCAEVCRDISSDKPIRNSQIILLSRLLLFLEYLMKHLYNAPSELLDSVRWNLFSISTMHENQKIADLLNNKTKLTSFVRKDIEDEFRRSAADCMSNIRPTFYSLTLVGDTSPTNQEFKLDGLAWNFILCTPDKLKYPLLVDALIDILGITDMTLSWHSRDSTHTLCAIRYCFSICWKLLLGLPPSTTHVEQLQVDKKPNLHSLLWSIRCPTSHYLIVNSLIKQGMYTQFAETLWNTITDRVSDVRFSLKQTILGIESCNEHINKANPPLSYIILLDALLSHMQAVAWAEKEGIKPQRSSSNSNTAVASPTTGSSPIAAGASADESTYASTQFDNNEQKSESDSGNAIALQERHQSSKELLQMLVNTYKVLRDTVRHKMVQILPLANVTPDNILECILAIVNSNNSYCTDLCSQFLKLLDNKNKEVITGDWCESLPVSDAIFNTSNSGQQTQQYPAEVYTLTVIESHITELTRDNYYSTLNSFKHCLKSLFSLMNLLLTSSQQQWQQDSACKSLIEEQLKPMLIETMMDARMEYVFDIAEKCLLTLMQGVDQASEQQQFMSYNYILKYHYRFLMEYAEEAKNFPPSVQQSLIFDESLLFAFVKSMSAMLEKPMGIKAIHQFFTQKSTDTSPTAIKPSLVDLLLSFTGTNLSMSYARKLLEFVEKLFQIAQQPDSAFPLEELRSCFGELASVEQQRIKCWLTHVIYGPQSVISQQTETPVEKQSSATGVPATTSSTSSSNAQTPTNMATISAIASLSEQFGNQSSTLDNAEAIDEDNAANQPSAAAAAASATQQNSSAAAQSLSIWPQQTTTAGNSSFLATNQSEPLSTTQDEQLQNQQQSERNGALLLNVIKYIVHDGKTTAIGSNTTNNNAVALLLFQSLLQLGQTLISPSSHEANDFSDILQIMICLADCAQGKGHSTLFNATIMWLEITKFQILEKTQSLHKSLIMSPNILENVNALLKYLHELLQSLGHRGSKHQQQPAWDDDIQTDLEDLMDDLANDQQGDDDSFVEDSDEDSLNNKLCTFSLTQKEFMNQHWYHCHTCNMVNTVGVCSVCARVCHKGHDVSYAKYGNFFCDCGAKEDGSCQALRRRVSSGTTTGDSRGQQSDYSTSGIYSSSNSSGTSGVLSQSKRAQTPPSQSCLSQQQQQQHHQQQQQQNSNSALQMTTNNFLMSSSATNERISLLSRLLEGSKEALQNTDQWTNIVKCILEFFDVIMPAIKENCDLFSIVGCHRRAKAALLRLHGEQTFQHTDQLMLPTLGSQEGAFENVRMSYSGDQGQTIKQLLSSGLVRRVALCCLSSPHGKRQHLAVSHEKGKVTILQLSALLKQDAAKRKLTLTQLSSAPIPCTVLSLTANPANEDCLAVCGLKECHILTFTNTGATSEHIVLTPQLENGNFIKKALWLPGSQTMLALVTADYVKIYELSEDTYSPKYYFLVAVGKIRDCCFVYQDGVYYMLIIASSGYIYYQKLDDQSLAKHGDFYVTNTLELNHTQIKDVNGQEGGGGVSIYYSHTLQLLFFSYSVGKSFVAPLTDVNKGVRCITHLQISPGSSKNSSKGPPQPLCQWTEIPGHPGLICAMMHTSNNPVIFMFTPERILMQEIKAQSSKSRIMDMVAIRHTVAGVEKTTLILLCEDGSLRIFTANQETTSFWLSPQVQPLSNQLYTSNLSSKSTCSNGASKKSKRKSSHQQKTTGPNGNPIFPIDFFEHCTMLPDVDFGGNDLLQIYNKQKLKIRLFSTGMYVASTKATGFTLEIYNNDPNNMVIVGIRVLLGTQDPHRAPQSVTILGRTIPTPVRRARWFDIPLTREEMLQCDKCLKVVFGKSRDPDNVCMLDSIEVYGKSKDLVGWPDDTDEVAGGGPSSSANVAGSGSATATSYGVMGTSGTCYEGFNSITQLDRMVTMLLEVLDCSLSLLGTNALTGTIKQKATNTATSLLLLPTPNQVQVQSRYVLATLFGNRQAYHNYKDYEMLVYVNDELKVLKSKLASRETLRDIDPEAFYRLVLMVRGIATTRPMTLTKICLDNKFEIVADLMEFVEKLYEITPAIDEPTSIVRQGLSHTETIVHCLVEIMHAFALADISQVERVTLMFIKLLKNESSVISHSAKEAIILLLSPRSKRRKVAIITPTLCSTPTPPALSTTASMVNTAAVVGAAGMGNEDDTLDEAAGIVNPVVAAVGGGSSSPPSSVQRSGSAEYVTVPGAVANDPNALVDPLEAFMGSGFPQLLGLQQDADDEAIMDIAIALSLQQHDGSGAEPALQHLQQGLSNLQGMRNAAAQLQHAQQQLQAVAAAAAGGGGSSGSGGAAVSSAAGSDDEGSNVATDGSTLRTSPAEPVGSGGSESGGSGVESIGGTSGRSSTYEGDGGGATASPPRASGGSMTGARSSAKGAAGTAVGASALTNVAPTEMPTTSRAAALEASQSNDTEDNDATEDEKLAKLHDLRIAILGSIISNIKTLDDCNGLQAIPLIQVILMLTTDLNGNNERDQKILNDLLTALVEYVEMDSISNASKMKDKNLKNEVRLALLSLFGVLMGKTKSKQAGTTSPPHQFKDNASFVASTTASILSNNGAFTFCLVVMESLLQHWKRVSSEQNQASVAAAAASGIVSAIATGPSNSVTTPVVSGSAVTPTQNSLLKPIRYGPKPDLSTLIPHNYLKNYPDIFESYDALLTEMSVRLPYQILRLSATHPGTYDWYHSYCENMTYTLCEYMMLNLNALLRRQVRKLLMYICGNKEKFRMFRDGHSLDVHFNYVKDLCNLYNTKNLVLTNQSIPILSYDSLVELTEHLRTCQEISQIRTGNWQKFCLIHEDVIPVLIEIACYQLDDGVSPIILQLLQAALCNNIQAVKQQQQSENGSSSSSVAGGSKMRGDRDKSEEIEMTFDSKFDSTHCSTFVHQIFRFVSDSLLNKFVRIFLLETNITSIRWQAHSLVYAIYDYANERQKEKLINILWNMWPLVPQFGRRTAQFVDILGYLTLSTKTITERLPEFTEKAVEVLRQQNDLLSKHPNASIYTSLEQILQMNGYYLESEPCLVCNNPEVPMANIKLPSIKSDSKFTTCTMIVKLVQCHTISKLIVRIADLKRTKMVRTINIYYNNRTVQAVVELKNKPAMWHKARTVTLQSGQTEVKVDFPLPITACNLMIEYADFYETVTGSSENLQCPRCSAAVPSYPGVCGNCGENVFQCHKCRAINYDEKDPFLCHSCGFCKYAKFDFSIYGRICCAVDPIESAEDRAKTVHIIHSSLERADRIYRQLLANKQMLELLLQKYAEHGSSDRLMDESLGTIHSNSQVNKIIQFLAQKYCVESRSSFEELSKIVQKVKACRSELVAYDRSQMDQSSLPHTPDKRDNFNINKCYGCALASTEQCLTLLRAMASNYECRLVLYSQGLVEELAQHNLRRGTAQIQDEVRNLLVLLTKNNKDACMNLLELISDRVKSALLGSIPLTNIDSAIYHEMELLRVLISQDDFCWEQKLKIVFELFLHTCRCPRGPVYSVIQPCLHIMLKLISPTIPSPKLKRDLSPSTLSSINCVEGLSVDFQKWLQNDPQHSFEAWKARMPSSSLAQQSKSYKALVAAAAQNSLQDEHILAVVLESVQHAEQVAHKPTPERQLSNESAGSANANSGATTESRENRRKTLRENYLREKYGQRWRLRHLNRGQPYKPLQLTATWLQPILFNNNSRFRRPLVCTLITVLSRTHDRKREILNLLTTFLKHVGEAGEASTDFLSLYRLLAVDTPWREYLALKGVLVEISQLLAEEIKKIHRLEETTLSSDLSQGYALRQFVELLALFLDSPQIRQVYKTRLLGPVLEGYLSLRKLVVQRTRLIDDAQEKLLDMLEEMTSGTEEETRAFMEILIDTVEKTPMKDIKTPVFIFERLYSIIHPEENDESEFFMTLEKDPQQEDFLQGRMLGNPYPSSEQGLGPLMRDIKNKICTDCELIALLEDDNGMELLVNNKIISLDLPVKDVYKKIWLAEGGERDAMRIVYRMRGLLGDATEEFVETLNNKSQEEVDTEQLFRLANVLADCNGLKVMLDRIGSLQNITRCRELIQVLLKLFLICVKVRRCQDVLCQPELGAVNTLLKVLQMCLQSEPDSIQSSVTEQLLEIMETILSKAASDTLDSFLQFSLTFGGPEYVTALISCTECSNVRNNPSVLRHLIRVLAALVYGNEVKMALLCDYFKDTLDFDKFDSERTAEEEFKLELFCVLTNQIEHNCIGGTLKDYIVSLGIVEKAIDYITRYAPCVKPTLLRTDSDELKEFISRPSLKYILRFLTGLATKHEATQVAISKDIIPIIHRLEQVSSDEHVGSLAENLLEALCTDAATASRVQEVRDFTRAEKKRLAMATREKQLDALGMRTNEKGQVTAKGSILQKIEKLRDETGLTCFICREGYACQPTKVLGIYTFTKRCNVEEFEIKSRKTIGYTTVTHFNVVHVDCHTSAIRLARGRDEWERASLQNANTRCNGLLPLWGPEVSEAAFSACMTRHASYMQESTQRCDISYNNSIHDLKLLLMRFAWERSFHEDAGGGGPQSNMHFVPYLLFYAVYLLLSSRSAARDSKTLVAYLTAPPSEKWLETAYDVEGPLYMLTVSLALHSHETWQKHRIAHLKRLVAVAQARHVSPSVLCKALLSPADRQEKEYSVYKPYLMIWALLDLLYSTLFKTVATPKEEDWSISLFNYIRKNDETMLKHTDSILETFTDDFLPCTSFEEFCDVAGLFGDIENPQTFIEDVLSTLPTTVASSAAASSSSSSG</sequence>
<keyword evidence="10" id="KW-1185">Reference proteome</keyword>
<dbReference type="PROSITE" id="PS51157">
    <property type="entry name" value="ZF_UBR"/>
    <property type="match status" value="1"/>
</dbReference>
<feature type="compositionally biased region" description="Polar residues" evidence="8">
    <location>
        <begin position="1162"/>
        <end position="1180"/>
    </location>
</feature>
<dbReference type="PROSITE" id="PS52043">
    <property type="entry name" value="UBR4_E3"/>
    <property type="match status" value="1"/>
</dbReference>
<dbReference type="PANTHER" id="PTHR21725">
    <property type="entry name" value="E3 UBIQUITIN-PROTEIN LIGASE UBR4"/>
    <property type="match status" value="1"/>
</dbReference>
<feature type="compositionally biased region" description="Low complexity" evidence="8">
    <location>
        <begin position="4462"/>
        <end position="4475"/>
    </location>
</feature>